<proteinExistence type="predicted"/>
<dbReference type="InterPro" id="IPR003594">
    <property type="entry name" value="HATPase_dom"/>
</dbReference>
<evidence type="ECO:0000259" key="9">
    <source>
        <dbReference type="PROSITE" id="PS50109"/>
    </source>
</evidence>
<dbReference type="Proteomes" id="UP000176494">
    <property type="component" value="Unassembled WGS sequence"/>
</dbReference>
<dbReference type="EMBL" id="MHTG01000031">
    <property type="protein sequence ID" value="OHA56780.1"/>
    <property type="molecule type" value="Genomic_DNA"/>
</dbReference>
<evidence type="ECO:0000256" key="5">
    <source>
        <dbReference type="ARBA" id="ARBA00022777"/>
    </source>
</evidence>
<keyword evidence="4" id="KW-0808">Transferase</keyword>
<dbReference type="InterPro" id="IPR036097">
    <property type="entry name" value="HisK_dim/P_sf"/>
</dbReference>
<evidence type="ECO:0000256" key="4">
    <source>
        <dbReference type="ARBA" id="ARBA00022679"/>
    </source>
</evidence>
<dbReference type="EC" id="2.7.13.3" evidence="2"/>
<evidence type="ECO:0000313" key="11">
    <source>
        <dbReference type="Proteomes" id="UP000176494"/>
    </source>
</evidence>
<gene>
    <name evidence="10" type="ORF">A2114_01520</name>
</gene>
<dbReference type="InterPro" id="IPR003661">
    <property type="entry name" value="HisK_dim/P_dom"/>
</dbReference>
<dbReference type="FunFam" id="3.30.565.10:FF:000006">
    <property type="entry name" value="Sensor histidine kinase WalK"/>
    <property type="match status" value="1"/>
</dbReference>
<comment type="caution">
    <text evidence="10">The sequence shown here is derived from an EMBL/GenBank/DDBJ whole genome shotgun (WGS) entry which is preliminary data.</text>
</comment>
<dbReference type="CDD" id="cd00082">
    <property type="entry name" value="HisKA"/>
    <property type="match status" value="1"/>
</dbReference>
<dbReference type="SUPFAM" id="SSF55874">
    <property type="entry name" value="ATPase domain of HSP90 chaperone/DNA topoisomerase II/histidine kinase"/>
    <property type="match status" value="1"/>
</dbReference>
<dbReference type="Gene3D" id="1.10.287.130">
    <property type="match status" value="1"/>
</dbReference>
<dbReference type="STRING" id="1802435.A2114_01520"/>
<dbReference type="PANTHER" id="PTHR43711">
    <property type="entry name" value="TWO-COMPONENT HISTIDINE KINASE"/>
    <property type="match status" value="1"/>
</dbReference>
<keyword evidence="6" id="KW-0902">Two-component regulatory system</keyword>
<keyword evidence="8" id="KW-1133">Transmembrane helix</keyword>
<feature type="coiled-coil region" evidence="7">
    <location>
        <begin position="52"/>
        <end position="89"/>
    </location>
</feature>
<dbReference type="PANTHER" id="PTHR43711:SF1">
    <property type="entry name" value="HISTIDINE KINASE 1"/>
    <property type="match status" value="1"/>
</dbReference>
<evidence type="ECO:0000256" key="2">
    <source>
        <dbReference type="ARBA" id="ARBA00012438"/>
    </source>
</evidence>
<keyword evidence="8" id="KW-0812">Transmembrane</keyword>
<dbReference type="SMART" id="SM00387">
    <property type="entry name" value="HATPase_c"/>
    <property type="match status" value="1"/>
</dbReference>
<feature type="domain" description="Histidine kinase" evidence="9">
    <location>
        <begin position="96"/>
        <end position="320"/>
    </location>
</feature>
<feature type="transmembrane region" description="Helical" evidence="8">
    <location>
        <begin position="12"/>
        <end position="31"/>
    </location>
</feature>
<dbReference type="GO" id="GO:0000155">
    <property type="term" value="F:phosphorelay sensor kinase activity"/>
    <property type="evidence" value="ECO:0007669"/>
    <property type="project" value="InterPro"/>
</dbReference>
<dbReference type="PROSITE" id="PS50109">
    <property type="entry name" value="HIS_KIN"/>
    <property type="match status" value="1"/>
</dbReference>
<dbReference type="SUPFAM" id="SSF47384">
    <property type="entry name" value="Homodimeric domain of signal transducing histidine kinase"/>
    <property type="match status" value="1"/>
</dbReference>
<name>A0A1G2Q8B0_9BACT</name>
<dbReference type="Pfam" id="PF00512">
    <property type="entry name" value="HisKA"/>
    <property type="match status" value="1"/>
</dbReference>
<dbReference type="Gene3D" id="3.30.565.10">
    <property type="entry name" value="Histidine kinase-like ATPase, C-terminal domain"/>
    <property type="match status" value="1"/>
</dbReference>
<keyword evidence="7" id="KW-0175">Coiled coil</keyword>
<organism evidence="10 11">
    <name type="scientific">Candidatus Vogelbacteria bacterium GWA1_51_14</name>
    <dbReference type="NCBI Taxonomy" id="1802435"/>
    <lineage>
        <taxon>Bacteria</taxon>
        <taxon>Candidatus Vogeliibacteriota</taxon>
    </lineage>
</organism>
<reference evidence="10 11" key="1">
    <citation type="journal article" date="2016" name="Nat. Commun.">
        <title>Thousands of microbial genomes shed light on interconnected biogeochemical processes in an aquifer system.</title>
        <authorList>
            <person name="Anantharaman K."/>
            <person name="Brown C.T."/>
            <person name="Hug L.A."/>
            <person name="Sharon I."/>
            <person name="Castelle C.J."/>
            <person name="Probst A.J."/>
            <person name="Thomas B.C."/>
            <person name="Singh A."/>
            <person name="Wilkins M.J."/>
            <person name="Karaoz U."/>
            <person name="Brodie E.L."/>
            <person name="Williams K.H."/>
            <person name="Hubbard S.S."/>
            <person name="Banfield J.F."/>
        </authorList>
    </citation>
    <scope>NUCLEOTIDE SEQUENCE [LARGE SCALE GENOMIC DNA]</scope>
</reference>
<protein>
    <recommendedName>
        <fullName evidence="2">histidine kinase</fullName>
        <ecNumber evidence="2">2.7.13.3</ecNumber>
    </recommendedName>
</protein>
<dbReference type="CDD" id="cd00075">
    <property type="entry name" value="HATPase"/>
    <property type="match status" value="1"/>
</dbReference>
<dbReference type="InterPro" id="IPR036890">
    <property type="entry name" value="HATPase_C_sf"/>
</dbReference>
<evidence type="ECO:0000256" key="6">
    <source>
        <dbReference type="ARBA" id="ARBA00023012"/>
    </source>
</evidence>
<evidence type="ECO:0000256" key="8">
    <source>
        <dbReference type="SAM" id="Phobius"/>
    </source>
</evidence>
<dbReference type="InterPro" id="IPR004358">
    <property type="entry name" value="Sig_transdc_His_kin-like_C"/>
</dbReference>
<evidence type="ECO:0000256" key="7">
    <source>
        <dbReference type="SAM" id="Coils"/>
    </source>
</evidence>
<comment type="catalytic activity">
    <reaction evidence="1">
        <text>ATP + protein L-histidine = ADP + protein N-phospho-L-histidine.</text>
        <dbReference type="EC" id="2.7.13.3"/>
    </reaction>
</comment>
<evidence type="ECO:0000256" key="1">
    <source>
        <dbReference type="ARBA" id="ARBA00000085"/>
    </source>
</evidence>
<evidence type="ECO:0000256" key="3">
    <source>
        <dbReference type="ARBA" id="ARBA00022553"/>
    </source>
</evidence>
<dbReference type="PRINTS" id="PR00344">
    <property type="entry name" value="BCTRLSENSOR"/>
</dbReference>
<dbReference type="InterPro" id="IPR050736">
    <property type="entry name" value="Sensor_HK_Regulatory"/>
</dbReference>
<keyword evidence="3" id="KW-0597">Phosphoprotein</keyword>
<dbReference type="Pfam" id="PF02518">
    <property type="entry name" value="HATPase_c"/>
    <property type="match status" value="1"/>
</dbReference>
<sequence>MTISPELAGNILLSLVLVVGILIGLFLPRLFGRRRYRSPQVYRPADPGGDDVESLKKLNEDLAAKTRALEAKELELTLTNNRLQKLEEAKSKFVAVTTHQLRTPLSAIKWTFNMLQGGQLGALSADEKTFVNKGAESTERMIKIVNDLLKVDQIEAERKDYQFTSIQLEDLVESVIFEFENQAESKKIEVNIKKPAKPLPTIEADAFKLRMVLENLIDNAIKYNHYKGRVEVILSDENINTTKNTIEVTIADTGIGIPVEEREKIFSKFFRATNAVAAEPDGSGLGLYLSRDIIEKHSGTLWFETSREGTRFHISLPLHQRT</sequence>
<dbReference type="AlphaFoldDB" id="A0A1G2Q8B0"/>
<evidence type="ECO:0000313" key="10">
    <source>
        <dbReference type="EMBL" id="OHA56780.1"/>
    </source>
</evidence>
<keyword evidence="5" id="KW-0418">Kinase</keyword>
<dbReference type="InterPro" id="IPR005467">
    <property type="entry name" value="His_kinase_dom"/>
</dbReference>
<keyword evidence="8" id="KW-0472">Membrane</keyword>
<accession>A0A1G2Q8B0</accession>
<dbReference type="SMART" id="SM00388">
    <property type="entry name" value="HisKA"/>
    <property type="match status" value="1"/>
</dbReference>